<feature type="domain" description="Ribosomal protein L9" evidence="6">
    <location>
        <begin position="74"/>
        <end position="119"/>
    </location>
</feature>
<dbReference type="GO" id="GO:0005840">
    <property type="term" value="C:ribosome"/>
    <property type="evidence" value="ECO:0007669"/>
    <property type="project" value="UniProtKB-KW"/>
</dbReference>
<dbReference type="EMBL" id="OV121133">
    <property type="protein sequence ID" value="CAH0551540.1"/>
    <property type="molecule type" value="Genomic_DNA"/>
</dbReference>
<evidence type="ECO:0000259" key="6">
    <source>
        <dbReference type="Pfam" id="PF01281"/>
    </source>
</evidence>
<evidence type="ECO:0000256" key="1">
    <source>
        <dbReference type="ARBA" id="ARBA00010605"/>
    </source>
</evidence>
<protein>
    <recommendedName>
        <fullName evidence="4">Large ribosomal subunit protein bL9m</fullName>
    </recommendedName>
    <alternativeName>
        <fullName evidence="5">39S ribosomal protein L9, mitochondrial</fullName>
    </alternativeName>
</protein>
<evidence type="ECO:0000256" key="4">
    <source>
        <dbReference type="ARBA" id="ARBA00035194"/>
    </source>
</evidence>
<dbReference type="InterPro" id="IPR009027">
    <property type="entry name" value="Ribosomal_bL9/RNase_H1_N"/>
</dbReference>
<dbReference type="AlphaFoldDB" id="A0A9P0AX41"/>
<proteinExistence type="inferred from homology"/>
<dbReference type="GO" id="GO:1990904">
    <property type="term" value="C:ribonucleoprotein complex"/>
    <property type="evidence" value="ECO:0007669"/>
    <property type="project" value="UniProtKB-KW"/>
</dbReference>
<dbReference type="InterPro" id="IPR036935">
    <property type="entry name" value="Ribosomal_bL9_N_sf"/>
</dbReference>
<evidence type="ECO:0000256" key="2">
    <source>
        <dbReference type="ARBA" id="ARBA00022980"/>
    </source>
</evidence>
<dbReference type="GO" id="GO:0003735">
    <property type="term" value="F:structural constituent of ribosome"/>
    <property type="evidence" value="ECO:0007669"/>
    <property type="project" value="InterPro"/>
</dbReference>
<accession>A0A9P0AX41</accession>
<dbReference type="OrthoDB" id="5555409at2759"/>
<dbReference type="Proteomes" id="UP001154078">
    <property type="component" value="Chromosome 2"/>
</dbReference>
<name>A0A9P0AX41_BRAAE</name>
<dbReference type="InterPro" id="IPR000244">
    <property type="entry name" value="Ribosomal_bL9"/>
</dbReference>
<dbReference type="PANTHER" id="PTHR21368">
    <property type="entry name" value="50S RIBOSOMAL PROTEIN L9"/>
    <property type="match status" value="1"/>
</dbReference>
<dbReference type="InterPro" id="IPR020070">
    <property type="entry name" value="Ribosomal_bL9_N"/>
</dbReference>
<sequence>MWKSIIKPLNIVNKAFLSPTENVVHQQLRTTYVLKRKTPPRLHKKNSDPKPLRSRHYVYELVKNEELEKKANINVILTTYVEGLGNKGEKVSVKPKYAYQDLLLPGLAVYESPENVEKYKDFMTNPMSDVEAHSSPTAMLTVRSLSGIMLSVVMNKDTHWSLKPWHIKVSFRKCGYIVPEHAIIMPEQEIKGPNMDLENREFFVTVKINNKETVPVRCRIHHWSTEVKDRIPYASEFWKEKVEPIFDEHSSVLNSIPHKAELKK</sequence>
<reference evidence="7" key="1">
    <citation type="submission" date="2021-12" db="EMBL/GenBank/DDBJ databases">
        <authorList>
            <person name="King R."/>
        </authorList>
    </citation>
    <scope>NUCLEOTIDE SEQUENCE</scope>
</reference>
<dbReference type="Gene3D" id="3.40.5.10">
    <property type="entry name" value="Ribosomal protein L9, N-terminal domain"/>
    <property type="match status" value="1"/>
</dbReference>
<keyword evidence="8" id="KW-1185">Reference proteome</keyword>
<keyword evidence="3" id="KW-0687">Ribonucleoprotein</keyword>
<evidence type="ECO:0000313" key="8">
    <source>
        <dbReference type="Proteomes" id="UP001154078"/>
    </source>
</evidence>
<gene>
    <name evidence="7" type="ORF">MELIAE_LOCUS4124</name>
</gene>
<evidence type="ECO:0000256" key="5">
    <source>
        <dbReference type="ARBA" id="ARBA00035381"/>
    </source>
</evidence>
<dbReference type="GO" id="GO:0006412">
    <property type="term" value="P:translation"/>
    <property type="evidence" value="ECO:0007669"/>
    <property type="project" value="InterPro"/>
</dbReference>
<dbReference type="SUPFAM" id="SSF55658">
    <property type="entry name" value="L9 N-domain-like"/>
    <property type="match status" value="1"/>
</dbReference>
<comment type="similarity">
    <text evidence="1">Belongs to the bacterial ribosomal protein bL9 family.</text>
</comment>
<keyword evidence="2" id="KW-0689">Ribosomal protein</keyword>
<dbReference type="Pfam" id="PF01281">
    <property type="entry name" value="Ribosomal_L9_N"/>
    <property type="match status" value="1"/>
</dbReference>
<evidence type="ECO:0000313" key="7">
    <source>
        <dbReference type="EMBL" id="CAH0551540.1"/>
    </source>
</evidence>
<evidence type="ECO:0000256" key="3">
    <source>
        <dbReference type="ARBA" id="ARBA00023274"/>
    </source>
</evidence>
<organism evidence="7 8">
    <name type="scientific">Brassicogethes aeneus</name>
    <name type="common">Rape pollen beetle</name>
    <name type="synonym">Meligethes aeneus</name>
    <dbReference type="NCBI Taxonomy" id="1431903"/>
    <lineage>
        <taxon>Eukaryota</taxon>
        <taxon>Metazoa</taxon>
        <taxon>Ecdysozoa</taxon>
        <taxon>Arthropoda</taxon>
        <taxon>Hexapoda</taxon>
        <taxon>Insecta</taxon>
        <taxon>Pterygota</taxon>
        <taxon>Neoptera</taxon>
        <taxon>Endopterygota</taxon>
        <taxon>Coleoptera</taxon>
        <taxon>Polyphaga</taxon>
        <taxon>Cucujiformia</taxon>
        <taxon>Nitidulidae</taxon>
        <taxon>Meligethinae</taxon>
        <taxon>Brassicogethes</taxon>
    </lineage>
</organism>